<name>K8Y6E5_9LEPT</name>
<reference evidence="1 2" key="1">
    <citation type="journal article" date="2012" name="Gene">
        <title>Sequence of Leptospira santarosai serovar Shermani genome and prediction of virulence-associated genes.</title>
        <authorList>
            <person name="Chou L.F."/>
            <person name="Chen Y.T."/>
            <person name="Lu C.W."/>
            <person name="Ko Y.C."/>
            <person name="Tang C.Y."/>
            <person name="Pan M.J."/>
            <person name="Tian Y.C."/>
            <person name="Chiu C.H."/>
            <person name="Hung C.C."/>
            <person name="Yang C.W."/>
        </authorList>
    </citation>
    <scope>NUCLEOTIDE SEQUENCE [LARGE SCALE GENOMIC DNA]</scope>
    <source>
        <strain evidence="1">LT 821</strain>
    </source>
</reference>
<organism evidence="1 2">
    <name type="scientific">Leptospira santarosai serovar Shermani str. LT 821</name>
    <dbReference type="NCBI Taxonomy" id="758847"/>
    <lineage>
        <taxon>Bacteria</taxon>
        <taxon>Pseudomonadati</taxon>
        <taxon>Spirochaetota</taxon>
        <taxon>Spirochaetia</taxon>
        <taxon>Leptospirales</taxon>
        <taxon>Leptospiraceae</taxon>
        <taxon>Leptospira</taxon>
    </lineage>
</organism>
<proteinExistence type="predicted"/>
<dbReference type="Proteomes" id="UP000035800">
    <property type="component" value="Chromosome I"/>
</dbReference>
<evidence type="ECO:0000313" key="2">
    <source>
        <dbReference type="Proteomes" id="UP000035800"/>
    </source>
</evidence>
<evidence type="ECO:0000313" key="1">
    <source>
        <dbReference type="EMBL" id="EKT85370.1"/>
    </source>
</evidence>
<reference evidence="1 2" key="2">
    <citation type="journal article" date="2014" name="Emerg. Microbes Infect.">
        <title>Potential impact on kidney infection: a whole-genome analysis of Leptospira santarosai serovar Shermani.</title>
        <authorList>
            <person name="Chou L.F."/>
            <person name="Chen T.W."/>
            <person name="Ko Y.C."/>
            <person name="Pan M.J."/>
            <person name="Tian Y.C."/>
            <person name="Chiu C.H."/>
            <person name="Tang P."/>
            <person name="Hung C.C."/>
            <person name="Yang C.W."/>
        </authorList>
    </citation>
    <scope>NUCLEOTIDE SEQUENCE</scope>
    <source>
        <strain evidence="1 2">LT 821</strain>
    </source>
</reference>
<gene>
    <name evidence="1" type="ORF">LSS_18059</name>
</gene>
<sequence>MTIEARSSYFWDNYYFFVLASRNLRSVHNFYDNSIFGRIYVKSRKNHRNAFGIFKLFIGSF</sequence>
<accession>K8Y6E5</accession>
<dbReference type="EMBL" id="CP006694">
    <property type="protein sequence ID" value="EKT85370.1"/>
    <property type="molecule type" value="Genomic_DNA"/>
</dbReference>
<dbReference type="AlphaFoldDB" id="K8Y6E5"/>
<protein>
    <submittedName>
        <fullName evidence="1">Uncharacterized protein</fullName>
    </submittedName>
</protein>
<dbReference type="KEGG" id="lst:LSS_18059"/>